<dbReference type="SUPFAM" id="SSF54928">
    <property type="entry name" value="RNA-binding domain, RBD"/>
    <property type="match status" value="1"/>
</dbReference>
<feature type="compositionally biased region" description="Basic and acidic residues" evidence="13">
    <location>
        <begin position="106"/>
        <end position="116"/>
    </location>
</feature>
<dbReference type="Pfam" id="PF05172">
    <property type="entry name" value="RRM_Nup35"/>
    <property type="match status" value="1"/>
</dbReference>
<reference evidence="15" key="1">
    <citation type="submission" date="2021-06" db="EMBL/GenBank/DDBJ databases">
        <title>Parelaphostrongylus tenuis whole genome reference sequence.</title>
        <authorList>
            <person name="Garwood T.J."/>
            <person name="Larsen P.A."/>
            <person name="Fountain-Jones N.M."/>
            <person name="Garbe J.R."/>
            <person name="Macchietto M.G."/>
            <person name="Kania S.A."/>
            <person name="Gerhold R.W."/>
            <person name="Richards J.E."/>
            <person name="Wolf T.M."/>
        </authorList>
    </citation>
    <scope>NUCLEOTIDE SEQUENCE</scope>
    <source>
        <strain evidence="15">MNPRO001-30</strain>
        <tissue evidence="15">Meninges</tissue>
    </source>
</reference>
<evidence type="ECO:0000256" key="6">
    <source>
        <dbReference type="ARBA" id="ARBA00022927"/>
    </source>
</evidence>
<dbReference type="InterPro" id="IPR007846">
    <property type="entry name" value="RRM_NUP35_dom"/>
</dbReference>
<dbReference type="PANTHER" id="PTHR21527:SF6">
    <property type="entry name" value="NUCLEOPORIN NUP35"/>
    <property type="match status" value="1"/>
</dbReference>
<dbReference type="GO" id="GO:0006607">
    <property type="term" value="P:NLS-bearing protein import into nucleus"/>
    <property type="evidence" value="ECO:0007669"/>
    <property type="project" value="TreeGrafter"/>
</dbReference>
<comment type="caution">
    <text evidence="15">The sequence shown here is derived from an EMBL/GenBank/DDBJ whole genome shotgun (WGS) entry which is preliminary data.</text>
</comment>
<name>A0AAD5MT46_PARTN</name>
<evidence type="ECO:0000256" key="3">
    <source>
        <dbReference type="ARBA" id="ARBA00016439"/>
    </source>
</evidence>
<gene>
    <name evidence="15" type="ORF">KIN20_020674</name>
</gene>
<dbReference type="InterPro" id="IPR012677">
    <property type="entry name" value="Nucleotide-bd_a/b_plait_sf"/>
</dbReference>
<keyword evidence="9 12" id="KW-0539">Nucleus</keyword>
<feature type="region of interest" description="Disordered" evidence="13">
    <location>
        <begin position="84"/>
        <end position="147"/>
    </location>
</feature>
<evidence type="ECO:0000256" key="1">
    <source>
        <dbReference type="ARBA" id="ARBA00004567"/>
    </source>
</evidence>
<evidence type="ECO:0000256" key="2">
    <source>
        <dbReference type="ARBA" id="ARBA00009454"/>
    </source>
</evidence>
<dbReference type="AlphaFoldDB" id="A0AAD5MT46"/>
<dbReference type="Proteomes" id="UP001196413">
    <property type="component" value="Unassembled WGS sequence"/>
</dbReference>
<evidence type="ECO:0000313" key="15">
    <source>
        <dbReference type="EMBL" id="KAJ1361428.1"/>
    </source>
</evidence>
<evidence type="ECO:0000256" key="12">
    <source>
        <dbReference type="PROSITE-ProRule" id="PRU00804"/>
    </source>
</evidence>
<feature type="compositionally biased region" description="Low complexity" evidence="13">
    <location>
        <begin position="179"/>
        <end position="190"/>
    </location>
</feature>
<organism evidence="15 16">
    <name type="scientific">Parelaphostrongylus tenuis</name>
    <name type="common">Meningeal worm</name>
    <dbReference type="NCBI Taxonomy" id="148309"/>
    <lineage>
        <taxon>Eukaryota</taxon>
        <taxon>Metazoa</taxon>
        <taxon>Ecdysozoa</taxon>
        <taxon>Nematoda</taxon>
        <taxon>Chromadorea</taxon>
        <taxon>Rhabditida</taxon>
        <taxon>Rhabditina</taxon>
        <taxon>Rhabditomorpha</taxon>
        <taxon>Strongyloidea</taxon>
        <taxon>Metastrongylidae</taxon>
        <taxon>Parelaphostrongylus</taxon>
    </lineage>
</organism>
<dbReference type="GO" id="GO:0006999">
    <property type="term" value="P:nuclear pore organization"/>
    <property type="evidence" value="ECO:0007669"/>
    <property type="project" value="TreeGrafter"/>
</dbReference>
<evidence type="ECO:0000256" key="9">
    <source>
        <dbReference type="ARBA" id="ARBA00023242"/>
    </source>
</evidence>
<dbReference type="GO" id="GO:0005543">
    <property type="term" value="F:phospholipid binding"/>
    <property type="evidence" value="ECO:0007669"/>
    <property type="project" value="TreeGrafter"/>
</dbReference>
<comment type="similarity">
    <text evidence="2">Belongs to the Nup35 family.</text>
</comment>
<evidence type="ECO:0000313" key="16">
    <source>
        <dbReference type="Proteomes" id="UP001196413"/>
    </source>
</evidence>
<proteinExistence type="inferred from homology"/>
<dbReference type="EMBL" id="JAHQIW010004202">
    <property type="protein sequence ID" value="KAJ1361428.1"/>
    <property type="molecule type" value="Genomic_DNA"/>
</dbReference>
<keyword evidence="8 12" id="KW-0906">Nuclear pore complex</keyword>
<evidence type="ECO:0000256" key="7">
    <source>
        <dbReference type="ARBA" id="ARBA00023010"/>
    </source>
</evidence>
<evidence type="ECO:0000256" key="8">
    <source>
        <dbReference type="ARBA" id="ARBA00023132"/>
    </source>
</evidence>
<keyword evidence="16" id="KW-1185">Reference proteome</keyword>
<dbReference type="CDD" id="cd12441">
    <property type="entry name" value="RRM_Nup53_like"/>
    <property type="match status" value="1"/>
</dbReference>
<accession>A0AAD5MT46</accession>
<dbReference type="GO" id="GO:0051028">
    <property type="term" value="P:mRNA transport"/>
    <property type="evidence" value="ECO:0007669"/>
    <property type="project" value="UniProtKB-UniRule"/>
</dbReference>
<keyword evidence="6" id="KW-0653">Protein transport</keyword>
<evidence type="ECO:0000256" key="11">
    <source>
        <dbReference type="ARBA" id="ARBA00030250"/>
    </source>
</evidence>
<feature type="compositionally biased region" description="Polar residues" evidence="13">
    <location>
        <begin position="117"/>
        <end position="138"/>
    </location>
</feature>
<dbReference type="GO" id="GO:0003676">
    <property type="term" value="F:nucleic acid binding"/>
    <property type="evidence" value="ECO:0007669"/>
    <property type="project" value="InterPro"/>
</dbReference>
<feature type="region of interest" description="Disordered" evidence="13">
    <location>
        <begin position="159"/>
        <end position="192"/>
    </location>
</feature>
<evidence type="ECO:0000256" key="5">
    <source>
        <dbReference type="ARBA" id="ARBA00022816"/>
    </source>
</evidence>
<keyword evidence="5 12" id="KW-0509">mRNA transport</keyword>
<dbReference type="GO" id="GO:0044615">
    <property type="term" value="C:nuclear pore nuclear basket"/>
    <property type="evidence" value="ECO:0007669"/>
    <property type="project" value="TreeGrafter"/>
</dbReference>
<dbReference type="PANTHER" id="PTHR21527">
    <property type="entry name" value="NUCLEOPORIN NUP35"/>
    <property type="match status" value="1"/>
</dbReference>
<protein>
    <recommendedName>
        <fullName evidence="3">Nucleoporin NUP35</fullName>
    </recommendedName>
    <alternativeName>
        <fullName evidence="11">35 kDa nucleoporin</fullName>
    </alternativeName>
    <alternativeName>
        <fullName evidence="10">Nucleoporin NUP53</fullName>
    </alternativeName>
</protein>
<dbReference type="Gene3D" id="3.30.70.330">
    <property type="match status" value="1"/>
</dbReference>
<dbReference type="PROSITE" id="PS51472">
    <property type="entry name" value="RRM_NUP35"/>
    <property type="match status" value="1"/>
</dbReference>
<feature type="domain" description="RRM Nup35-type" evidence="14">
    <location>
        <begin position="190"/>
        <end position="270"/>
    </location>
</feature>
<dbReference type="FunFam" id="3.30.70.330:FF:000095">
    <property type="entry name" value="Putative Nucleoporin NUP53"/>
    <property type="match status" value="1"/>
</dbReference>
<dbReference type="GO" id="GO:0017056">
    <property type="term" value="F:structural constituent of nuclear pore"/>
    <property type="evidence" value="ECO:0007669"/>
    <property type="project" value="TreeGrafter"/>
</dbReference>
<dbReference type="InterPro" id="IPR035979">
    <property type="entry name" value="RBD_domain_sf"/>
</dbReference>
<evidence type="ECO:0000256" key="13">
    <source>
        <dbReference type="SAM" id="MobiDB-lite"/>
    </source>
</evidence>
<dbReference type="GO" id="GO:0044613">
    <property type="term" value="C:nuclear pore central transport channel"/>
    <property type="evidence" value="ECO:0007669"/>
    <property type="project" value="TreeGrafter"/>
</dbReference>
<keyword evidence="4 12" id="KW-0813">Transport</keyword>
<evidence type="ECO:0000256" key="10">
    <source>
        <dbReference type="ARBA" id="ARBA00029997"/>
    </source>
</evidence>
<sequence length="332" mass="35659">MYSPLLNRSSVTAAQLNTTLESNSSGPPRRLIGDDQADAAVKTPSFLFGQKRRSVAPGTQTFLSSPFSGQNAPSSDIFASPVPSHLRGESTTTASGKSVHWSPALVKERNIAHEGSPRSTVKTPSSQTTGQFTHSSNPSPAPPLRSIREDIEPVRKAARRSMNTPVLDTPFLPNGASKSTTETTQTQSQSPADTWVTVYGFPPEQAGSVLKHFSRHGEIVSHQIPKRGNWMHIRYSCPVHARQALSRNATLIDSAMRIGVVPCTEKDIVGVDASRIVSPLLNRSSILEQSHSGEVSDEIPAITLPGSESQCTLDDTANRSNLSVSSRAGMRS</sequence>
<evidence type="ECO:0000259" key="14">
    <source>
        <dbReference type="PROSITE" id="PS51472"/>
    </source>
</evidence>
<comment type="subcellular location">
    <subcellularLocation>
        <location evidence="1">Nucleus</location>
        <location evidence="1">Nuclear pore complex</location>
    </subcellularLocation>
</comment>
<evidence type="ECO:0000256" key="4">
    <source>
        <dbReference type="ARBA" id="ARBA00022448"/>
    </source>
</evidence>
<keyword evidence="7" id="KW-0811">Translocation</keyword>